<dbReference type="STRING" id="1090615.SAMN04515671_2766"/>
<keyword evidence="2" id="KW-1185">Reference proteome</keyword>
<organism evidence="1 2">
    <name type="scientific">Nakamurella panacisegetis</name>
    <dbReference type="NCBI Taxonomy" id="1090615"/>
    <lineage>
        <taxon>Bacteria</taxon>
        <taxon>Bacillati</taxon>
        <taxon>Actinomycetota</taxon>
        <taxon>Actinomycetes</taxon>
        <taxon>Nakamurellales</taxon>
        <taxon>Nakamurellaceae</taxon>
        <taxon>Nakamurella</taxon>
    </lineage>
</organism>
<dbReference type="OrthoDB" id="3396763at2"/>
<proteinExistence type="predicted"/>
<dbReference type="AlphaFoldDB" id="A0A1H0PGC5"/>
<dbReference type="SUPFAM" id="SSF56801">
    <property type="entry name" value="Acetyl-CoA synthetase-like"/>
    <property type="match status" value="1"/>
</dbReference>
<dbReference type="NCBIfam" id="TIGR03089">
    <property type="entry name" value="TIGR03089 family protein"/>
    <property type="match status" value="1"/>
</dbReference>
<dbReference type="InterPro" id="IPR017523">
    <property type="entry name" value="Rv3268"/>
</dbReference>
<reference evidence="1 2" key="1">
    <citation type="submission" date="2016-10" db="EMBL/GenBank/DDBJ databases">
        <authorList>
            <person name="de Groot N.N."/>
        </authorList>
    </citation>
    <scope>NUCLEOTIDE SEQUENCE [LARGE SCALE GENOMIC DNA]</scope>
    <source>
        <strain evidence="2">P4-7,KCTC 19426,CECT 7604</strain>
    </source>
</reference>
<evidence type="ECO:0000313" key="1">
    <source>
        <dbReference type="EMBL" id="SDP04101.1"/>
    </source>
</evidence>
<dbReference type="EMBL" id="LT629710">
    <property type="protein sequence ID" value="SDP04101.1"/>
    <property type="molecule type" value="Genomic_DNA"/>
</dbReference>
<dbReference type="Proteomes" id="UP000198741">
    <property type="component" value="Chromosome I"/>
</dbReference>
<protein>
    <submittedName>
        <fullName evidence="1">TIGR03089 family protein</fullName>
    </submittedName>
</protein>
<accession>A0A1H0PGC5</accession>
<name>A0A1H0PGC5_9ACTN</name>
<dbReference type="RefSeq" id="WP_090476722.1">
    <property type="nucleotide sequence ID" value="NZ_LT629710.1"/>
</dbReference>
<evidence type="ECO:0000313" key="2">
    <source>
        <dbReference type="Proteomes" id="UP000198741"/>
    </source>
</evidence>
<gene>
    <name evidence="1" type="ORF">SAMN04515671_2766</name>
</gene>
<sequence>MTGDPNLAAALLGPLLRGDPHRPRLTTYVGGFRTELSTASLANWSAKVAGLLVDELGLGPGDGVQVAVGAGWQTAPILLGSWWAGLTVLDVEDGAAVAFVPDGGDSGADDIFVVSGHPLGAPSRSVAPHQRDFTGAVLPQADRFAPRGAAAPIALRAGDGQWSVTELLMAASSVGLEPGSRLASIEPWSMPDGLISGLLATLAVDGSLLWSDATGATLVEQARAERATVTAGFTVPGLPELD</sequence>